<protein>
    <recommendedName>
        <fullName evidence="1">S1 motif domain-containing protein</fullName>
    </recommendedName>
</protein>
<organism evidence="2">
    <name type="scientific">viral metagenome</name>
    <dbReference type="NCBI Taxonomy" id="1070528"/>
    <lineage>
        <taxon>unclassified sequences</taxon>
        <taxon>metagenomes</taxon>
        <taxon>organismal metagenomes</taxon>
    </lineage>
</organism>
<name>A0A6C0IFU9_9ZZZZ</name>
<reference evidence="2" key="1">
    <citation type="journal article" date="2020" name="Nature">
        <title>Giant virus diversity and host interactions through global metagenomics.</title>
        <authorList>
            <person name="Schulz F."/>
            <person name="Roux S."/>
            <person name="Paez-Espino D."/>
            <person name="Jungbluth S."/>
            <person name="Walsh D.A."/>
            <person name="Denef V.J."/>
            <person name="McMahon K.D."/>
            <person name="Konstantinidis K.T."/>
            <person name="Eloe-Fadrosh E.A."/>
            <person name="Kyrpides N.C."/>
            <person name="Woyke T."/>
        </authorList>
    </citation>
    <scope>NUCLEOTIDE SEQUENCE</scope>
    <source>
        <strain evidence="2">GVMAG-M-3300023184-77</strain>
    </source>
</reference>
<dbReference type="SUPFAM" id="SSF50249">
    <property type="entry name" value="Nucleic acid-binding proteins"/>
    <property type="match status" value="1"/>
</dbReference>
<dbReference type="PROSITE" id="PS50126">
    <property type="entry name" value="S1"/>
    <property type="match status" value="1"/>
</dbReference>
<dbReference type="EMBL" id="MN740165">
    <property type="protein sequence ID" value="QHT91395.1"/>
    <property type="molecule type" value="Genomic_DNA"/>
</dbReference>
<evidence type="ECO:0000313" key="2">
    <source>
        <dbReference type="EMBL" id="QHT91395.1"/>
    </source>
</evidence>
<sequence>MEHIALFEEQVSLTPNDFSKEISSIKNLLLLKLKDKLENRCSKHGFVVSDSLKIISQSMGKSTNGRFTGDYQFYVQVQGNVINPPEGAVIEGEVIRKNKMGIYLNYKNAIRVIIPRDLHIGNEEFENIIIGDIIRVEIKKSRFQVNDESILSVGIFLENTGKKLPISDAETGVQQQKNVISEEDES</sequence>
<proteinExistence type="predicted"/>
<feature type="domain" description="S1 motif" evidence="1">
    <location>
        <begin position="87"/>
        <end position="154"/>
    </location>
</feature>
<dbReference type="InterPro" id="IPR003029">
    <property type="entry name" value="S1_domain"/>
</dbReference>
<accession>A0A6C0IFU9</accession>
<dbReference type="InterPro" id="IPR012340">
    <property type="entry name" value="NA-bd_OB-fold"/>
</dbReference>
<evidence type="ECO:0000259" key="1">
    <source>
        <dbReference type="PROSITE" id="PS50126"/>
    </source>
</evidence>
<dbReference type="Pfam" id="PF00575">
    <property type="entry name" value="S1"/>
    <property type="match status" value="1"/>
</dbReference>
<dbReference type="AlphaFoldDB" id="A0A6C0IFU9"/>
<dbReference type="GO" id="GO:0003676">
    <property type="term" value="F:nucleic acid binding"/>
    <property type="evidence" value="ECO:0007669"/>
    <property type="project" value="InterPro"/>
</dbReference>